<comment type="caution">
    <text evidence="4">The sequence shown here is derived from an EMBL/GenBank/DDBJ whole genome shotgun (WGS) entry which is preliminary data.</text>
</comment>
<sequence>MAALATIVPPIEWSQRKDGLYVVIKVAEATGVTVDLQSTTLKFQCDADEKKYAFDVTFAAEVLPDESVWKVHGRSIQMHVVKKDQEADHWCRLTNDKVFEKRHVATDWSRYVDEDEEDDAGAFDMSALQGADSFAPASAVAADEPDSDDDVDLSDLDGGLDKPSAE</sequence>
<dbReference type="GO" id="GO:0051087">
    <property type="term" value="F:protein-folding chaperone binding"/>
    <property type="evidence" value="ECO:0007669"/>
    <property type="project" value="TreeGrafter"/>
</dbReference>
<dbReference type="SUPFAM" id="SSF49764">
    <property type="entry name" value="HSP20-like chaperones"/>
    <property type="match status" value="1"/>
</dbReference>
<dbReference type="Proteomes" id="UP000789595">
    <property type="component" value="Unassembled WGS sequence"/>
</dbReference>
<comment type="similarity">
    <text evidence="1">Belongs to the p23/wos2 family.</text>
</comment>
<dbReference type="PROSITE" id="PS51203">
    <property type="entry name" value="CS"/>
    <property type="match status" value="1"/>
</dbReference>
<dbReference type="GO" id="GO:0005634">
    <property type="term" value="C:nucleus"/>
    <property type="evidence" value="ECO:0007669"/>
    <property type="project" value="TreeGrafter"/>
</dbReference>
<dbReference type="PANTHER" id="PTHR22932:SF1">
    <property type="entry name" value="CO-CHAPERONE PROTEIN DAF-41"/>
    <property type="match status" value="1"/>
</dbReference>
<feature type="compositionally biased region" description="Acidic residues" evidence="2">
    <location>
        <begin position="143"/>
        <end position="155"/>
    </location>
</feature>
<dbReference type="CDD" id="cd06465">
    <property type="entry name" value="p23_hB-ind1_like"/>
    <property type="match status" value="1"/>
</dbReference>
<evidence type="ECO:0000259" key="3">
    <source>
        <dbReference type="PROSITE" id="PS51203"/>
    </source>
</evidence>
<feature type="region of interest" description="Disordered" evidence="2">
    <location>
        <begin position="134"/>
        <end position="166"/>
    </location>
</feature>
<reference evidence="4" key="1">
    <citation type="submission" date="2021-11" db="EMBL/GenBank/DDBJ databases">
        <authorList>
            <consortium name="Genoscope - CEA"/>
            <person name="William W."/>
        </authorList>
    </citation>
    <scope>NUCLEOTIDE SEQUENCE</scope>
</reference>
<dbReference type="GO" id="GO:0005829">
    <property type="term" value="C:cytosol"/>
    <property type="evidence" value="ECO:0007669"/>
    <property type="project" value="TreeGrafter"/>
</dbReference>
<dbReference type="PANTHER" id="PTHR22932">
    <property type="entry name" value="TELOMERASE-BINDING PROTEIN P23 HSP90 CO-CHAPERONE"/>
    <property type="match status" value="1"/>
</dbReference>
<keyword evidence="5" id="KW-1185">Reference proteome</keyword>
<dbReference type="Pfam" id="PF04969">
    <property type="entry name" value="CS"/>
    <property type="match status" value="1"/>
</dbReference>
<dbReference type="GO" id="GO:0051131">
    <property type="term" value="P:chaperone-mediated protein complex assembly"/>
    <property type="evidence" value="ECO:0007669"/>
    <property type="project" value="TreeGrafter"/>
</dbReference>
<dbReference type="EMBL" id="CAKKNE010000004">
    <property type="protein sequence ID" value="CAH0374455.1"/>
    <property type="molecule type" value="Genomic_DNA"/>
</dbReference>
<evidence type="ECO:0000313" key="4">
    <source>
        <dbReference type="EMBL" id="CAH0374455.1"/>
    </source>
</evidence>
<dbReference type="InterPro" id="IPR045250">
    <property type="entry name" value="p23-like"/>
</dbReference>
<dbReference type="AlphaFoldDB" id="A0A8J2X172"/>
<dbReference type="GO" id="GO:0051879">
    <property type="term" value="F:Hsp90 protein binding"/>
    <property type="evidence" value="ECO:0007669"/>
    <property type="project" value="InterPro"/>
</dbReference>
<proteinExistence type="inferred from homology"/>
<name>A0A8J2X172_9STRA</name>
<evidence type="ECO:0000313" key="5">
    <source>
        <dbReference type="Proteomes" id="UP000789595"/>
    </source>
</evidence>
<feature type="domain" description="CS" evidence="3">
    <location>
        <begin position="6"/>
        <end position="94"/>
    </location>
</feature>
<dbReference type="OrthoDB" id="1564555at2759"/>
<dbReference type="InterPro" id="IPR008978">
    <property type="entry name" value="HSP20-like_chaperone"/>
</dbReference>
<gene>
    <name evidence="4" type="ORF">PECAL_4P17340</name>
</gene>
<organism evidence="4 5">
    <name type="scientific">Pelagomonas calceolata</name>
    <dbReference type="NCBI Taxonomy" id="35677"/>
    <lineage>
        <taxon>Eukaryota</taxon>
        <taxon>Sar</taxon>
        <taxon>Stramenopiles</taxon>
        <taxon>Ochrophyta</taxon>
        <taxon>Pelagophyceae</taxon>
        <taxon>Pelagomonadales</taxon>
        <taxon>Pelagomonadaceae</taxon>
        <taxon>Pelagomonas</taxon>
    </lineage>
</organism>
<dbReference type="InterPro" id="IPR007052">
    <property type="entry name" value="CS_dom"/>
</dbReference>
<evidence type="ECO:0000256" key="2">
    <source>
        <dbReference type="SAM" id="MobiDB-lite"/>
    </source>
</evidence>
<dbReference type="FunFam" id="2.60.40.790:FF:000039">
    <property type="entry name" value="CS domain containing protein"/>
    <property type="match status" value="1"/>
</dbReference>
<protein>
    <recommendedName>
        <fullName evidence="3">CS domain-containing protein</fullName>
    </recommendedName>
</protein>
<evidence type="ECO:0000256" key="1">
    <source>
        <dbReference type="ARBA" id="ARBA00025733"/>
    </source>
</evidence>
<accession>A0A8J2X172</accession>
<dbReference type="GO" id="GO:0006457">
    <property type="term" value="P:protein folding"/>
    <property type="evidence" value="ECO:0007669"/>
    <property type="project" value="TreeGrafter"/>
</dbReference>
<dbReference type="Gene3D" id="2.60.40.790">
    <property type="match status" value="1"/>
</dbReference>